<dbReference type="NCBIfam" id="NF000282">
    <property type="entry name" value="RND_permease_1"/>
    <property type="match status" value="1"/>
</dbReference>
<dbReference type="NCBIfam" id="TIGR00915">
    <property type="entry name" value="2A0602"/>
    <property type="match status" value="1"/>
</dbReference>
<dbReference type="Proteomes" id="UP000317318">
    <property type="component" value="Chromosome"/>
</dbReference>
<feature type="transmembrane region" description="Helical" evidence="9">
    <location>
        <begin position="984"/>
        <end position="1004"/>
    </location>
</feature>
<reference evidence="10 11" key="1">
    <citation type="submission" date="2019-02" db="EMBL/GenBank/DDBJ databases">
        <title>Deep-cultivation of Planctomycetes and their phenomic and genomic characterization uncovers novel biology.</title>
        <authorList>
            <person name="Wiegand S."/>
            <person name="Jogler M."/>
            <person name="Boedeker C."/>
            <person name="Pinto D."/>
            <person name="Vollmers J."/>
            <person name="Rivas-Marin E."/>
            <person name="Kohn T."/>
            <person name="Peeters S.H."/>
            <person name="Heuer A."/>
            <person name="Rast P."/>
            <person name="Oberbeckmann S."/>
            <person name="Bunk B."/>
            <person name="Jeske O."/>
            <person name="Meyerdierks A."/>
            <person name="Storesund J.E."/>
            <person name="Kallscheuer N."/>
            <person name="Luecker S."/>
            <person name="Lage O.M."/>
            <person name="Pohl T."/>
            <person name="Merkel B.J."/>
            <person name="Hornburger P."/>
            <person name="Mueller R.-W."/>
            <person name="Bruemmer F."/>
            <person name="Labrenz M."/>
            <person name="Spormann A.M."/>
            <person name="Op den Camp H."/>
            <person name="Overmann J."/>
            <person name="Amann R."/>
            <person name="Jetten M.S.M."/>
            <person name="Mascher T."/>
            <person name="Medema M.H."/>
            <person name="Devos D.P."/>
            <person name="Kaster A.-K."/>
            <person name="Ovreas L."/>
            <person name="Rohde M."/>
            <person name="Galperin M.Y."/>
            <person name="Jogler C."/>
        </authorList>
    </citation>
    <scope>NUCLEOTIDE SEQUENCE [LARGE SCALE GENOMIC DNA]</scope>
    <source>
        <strain evidence="10 11">Pan189</strain>
    </source>
</reference>
<gene>
    <name evidence="10" type="primary">bepE</name>
    <name evidence="10" type="ORF">Pan189_37570</name>
</gene>
<dbReference type="Gene3D" id="3.30.2090.10">
    <property type="entry name" value="Multidrug efflux transporter AcrB TolC docking domain, DN and DC subdomains"/>
    <property type="match status" value="2"/>
</dbReference>
<keyword evidence="5" id="KW-0997">Cell inner membrane</keyword>
<dbReference type="Pfam" id="PF00873">
    <property type="entry name" value="ACR_tran"/>
    <property type="match status" value="1"/>
</dbReference>
<feature type="transmembrane region" description="Helical" evidence="9">
    <location>
        <begin position="1010"/>
        <end position="1038"/>
    </location>
</feature>
<dbReference type="Gene3D" id="3.30.70.1430">
    <property type="entry name" value="Multidrug efflux transporter AcrB pore domain"/>
    <property type="match status" value="2"/>
</dbReference>
<feature type="transmembrane region" description="Helical" evidence="9">
    <location>
        <begin position="542"/>
        <end position="565"/>
    </location>
</feature>
<evidence type="ECO:0000313" key="10">
    <source>
        <dbReference type="EMBL" id="QDT39351.1"/>
    </source>
</evidence>
<dbReference type="SUPFAM" id="SSF82714">
    <property type="entry name" value="Multidrug efflux transporter AcrB TolC docking domain, DN and DC subdomains"/>
    <property type="match status" value="2"/>
</dbReference>
<dbReference type="GO" id="GO:0009636">
    <property type="term" value="P:response to toxic substance"/>
    <property type="evidence" value="ECO:0007669"/>
    <property type="project" value="UniProtKB-ARBA"/>
</dbReference>
<keyword evidence="7 9" id="KW-1133">Transmembrane helix</keyword>
<organism evidence="10 11">
    <name type="scientific">Stratiformator vulcanicus</name>
    <dbReference type="NCBI Taxonomy" id="2527980"/>
    <lineage>
        <taxon>Bacteria</taxon>
        <taxon>Pseudomonadati</taxon>
        <taxon>Planctomycetota</taxon>
        <taxon>Planctomycetia</taxon>
        <taxon>Planctomycetales</taxon>
        <taxon>Planctomycetaceae</taxon>
        <taxon>Stratiformator</taxon>
    </lineage>
</organism>
<dbReference type="FunFam" id="3.30.70.1430:FF:000001">
    <property type="entry name" value="Efflux pump membrane transporter"/>
    <property type="match status" value="1"/>
</dbReference>
<keyword evidence="3" id="KW-0813">Transport</keyword>
<dbReference type="GO" id="GO:0005886">
    <property type="term" value="C:plasma membrane"/>
    <property type="evidence" value="ECO:0007669"/>
    <property type="project" value="UniProtKB-SubCell"/>
</dbReference>
<feature type="transmembrane region" description="Helical" evidence="9">
    <location>
        <begin position="344"/>
        <end position="363"/>
    </location>
</feature>
<dbReference type="SUPFAM" id="SSF82866">
    <property type="entry name" value="Multidrug efflux transporter AcrB transmembrane domain"/>
    <property type="match status" value="2"/>
</dbReference>
<dbReference type="InterPro" id="IPR001036">
    <property type="entry name" value="Acrflvin-R"/>
</dbReference>
<comment type="similarity">
    <text evidence="2">Belongs to the resistance-nodulation-cell division (RND) (TC 2.A.6) family.</text>
</comment>
<accession>A0A517R654</accession>
<feature type="transmembrane region" description="Helical" evidence="9">
    <location>
        <begin position="370"/>
        <end position="392"/>
    </location>
</feature>
<evidence type="ECO:0000256" key="7">
    <source>
        <dbReference type="ARBA" id="ARBA00022989"/>
    </source>
</evidence>
<comment type="subcellular location">
    <subcellularLocation>
        <location evidence="1">Cell inner membrane</location>
        <topology evidence="1">Multi-pass membrane protein</topology>
    </subcellularLocation>
</comment>
<evidence type="ECO:0000256" key="4">
    <source>
        <dbReference type="ARBA" id="ARBA00022475"/>
    </source>
</evidence>
<dbReference type="Gene3D" id="1.20.1640.10">
    <property type="entry name" value="Multidrug efflux transporter AcrB transmembrane domain"/>
    <property type="match status" value="2"/>
</dbReference>
<dbReference type="EMBL" id="CP036268">
    <property type="protein sequence ID" value="QDT39351.1"/>
    <property type="molecule type" value="Genomic_DNA"/>
</dbReference>
<feature type="transmembrane region" description="Helical" evidence="9">
    <location>
        <begin position="935"/>
        <end position="959"/>
    </location>
</feature>
<dbReference type="GO" id="GO:0042910">
    <property type="term" value="F:xenobiotic transmembrane transporter activity"/>
    <property type="evidence" value="ECO:0007669"/>
    <property type="project" value="TreeGrafter"/>
</dbReference>
<dbReference type="OrthoDB" id="220575at2"/>
<dbReference type="InterPro" id="IPR004764">
    <property type="entry name" value="MdtF-like"/>
</dbReference>
<name>A0A517R654_9PLAN</name>
<dbReference type="GO" id="GO:0015562">
    <property type="term" value="F:efflux transmembrane transporter activity"/>
    <property type="evidence" value="ECO:0007669"/>
    <property type="project" value="InterPro"/>
</dbReference>
<feature type="transmembrane region" description="Helical" evidence="9">
    <location>
        <begin position="477"/>
        <end position="500"/>
    </location>
</feature>
<sequence>MFSHFFIDRPIFATVLSIVIVIAGAVSYFALPIAQYPEIAPPVINISTTYPGANASVVATTVATPIETEVNGVPGMLYMQSRSSNDGQMSLDVTFEVGTDLDMAQVLVQNRVAIAEAKLPEEVKRQGVKTEKKSPNMLLIVNFVSPDGSRDVIELSNFATINVKDVIARVEGVGSVSLLGARDYAMRIWLDPNLMAARSMTAGDVIDALREQNVQVAAGRIGAQPAPSGVDFELTLNTLGRLVDAEQFGNVVVKTGEDGQISRLSDVARIELGAQNYDVDMSLNGAPSVGLAVYQQPGGNAIETAQMVKEAMRELRSSGQWKPDLEYEIAYDTTPFIEQSISDVQISLLQATGLVFLVVLVFLQTWRATVIPMIAVPVALIGTFAVMTGLGFSLNNLSLFGLVLAIGVVTDDAVVVVENVERNLALGLSPRDATRKAMSELFAAIIATSLVLIVVFVPTAFIAGLSGQFYKQFALTIAAATAISTFNALTLTPAWAAMLLKPKDAKRDPLEITMDWTVGWFFKGFNRFFDWASRLFGVSVAWMIRLTVISLVLYVGLLGLAGLGFRTVPGGFIPEQDKGYVVVNIQLPDGASLERTKEVSDRAAAAVAETPGVESVVAVPGFSLLANSNLSNTGAIFGVLEPFAERRGDPSRSANAVMAKLRQQFAQIQEGIVVVFGAPPVDGLGNTGGFKLQVRDRAGAGYAALQGATQALAAEANAQPGLVGLFSTFSANQPQLFIDVDREKAKAAGVPLSTVFGTLQAYLGSAYVNDFTRFGRNWQVTVQADAKYRLRSDDIGRLEVRNLNGDMVPMRTLISVRETTGPAIVNRYLLYPSADLSGNTVPGVSSGQAIAIMDELAASTLPPSMDYKWTELSLQQILAGNTAIFVFAMGTVFVFLVLAAQYESWALPISIMLIVPVCLTAAISGVWLMGQDNNIFTQIGLVVLIALSAKNAILVVEFAKEEQTKGKSRFDAAVEASKLRLRPILMTAFSFILGVIPLLTATGAGAEMRYALGLAVFSGMLGVTVFGLFLTPVFYVLVMWFVETFFGSQTGEPSPAQDGSAST</sequence>
<protein>
    <submittedName>
        <fullName evidence="10">Efflux pump membrane transporter BepE</fullName>
    </submittedName>
</protein>
<evidence type="ECO:0000256" key="2">
    <source>
        <dbReference type="ARBA" id="ARBA00010942"/>
    </source>
</evidence>
<keyword evidence="11" id="KW-1185">Reference proteome</keyword>
<evidence type="ECO:0000313" key="11">
    <source>
        <dbReference type="Proteomes" id="UP000317318"/>
    </source>
</evidence>
<evidence type="ECO:0000256" key="3">
    <source>
        <dbReference type="ARBA" id="ARBA00022448"/>
    </source>
</evidence>
<dbReference type="Gene3D" id="3.30.70.1440">
    <property type="entry name" value="Multidrug efflux transporter AcrB pore domain"/>
    <property type="match status" value="1"/>
</dbReference>
<proteinExistence type="inferred from homology"/>
<evidence type="ECO:0000256" key="8">
    <source>
        <dbReference type="ARBA" id="ARBA00023136"/>
    </source>
</evidence>
<keyword evidence="6 9" id="KW-0812">Transmembrane</keyword>
<dbReference type="SUPFAM" id="SSF82693">
    <property type="entry name" value="Multidrug efflux transporter AcrB pore domain, PN1, PN2, PC1 and PC2 subdomains"/>
    <property type="match status" value="4"/>
</dbReference>
<dbReference type="PRINTS" id="PR00702">
    <property type="entry name" value="ACRIFLAVINRP"/>
</dbReference>
<feature type="transmembrane region" description="Helical" evidence="9">
    <location>
        <begin position="12"/>
        <end position="31"/>
    </location>
</feature>
<dbReference type="PANTHER" id="PTHR32063">
    <property type="match status" value="1"/>
</dbReference>
<keyword evidence="4" id="KW-1003">Cell membrane</keyword>
<evidence type="ECO:0000256" key="6">
    <source>
        <dbReference type="ARBA" id="ARBA00022692"/>
    </source>
</evidence>
<dbReference type="Gene3D" id="3.30.70.1320">
    <property type="entry name" value="Multidrug efflux transporter AcrB pore domain like"/>
    <property type="match status" value="1"/>
</dbReference>
<keyword evidence="8 9" id="KW-0472">Membrane</keyword>
<dbReference type="AlphaFoldDB" id="A0A517R654"/>
<feature type="transmembrane region" description="Helical" evidence="9">
    <location>
        <begin position="905"/>
        <end position="929"/>
    </location>
</feature>
<evidence type="ECO:0000256" key="5">
    <source>
        <dbReference type="ARBA" id="ARBA00022519"/>
    </source>
</evidence>
<evidence type="ECO:0000256" key="9">
    <source>
        <dbReference type="SAM" id="Phobius"/>
    </source>
</evidence>
<dbReference type="FunFam" id="1.20.1640.10:FF:000001">
    <property type="entry name" value="Efflux pump membrane transporter"/>
    <property type="match status" value="1"/>
</dbReference>
<feature type="transmembrane region" description="Helical" evidence="9">
    <location>
        <begin position="441"/>
        <end position="465"/>
    </location>
</feature>
<evidence type="ECO:0000256" key="1">
    <source>
        <dbReference type="ARBA" id="ARBA00004429"/>
    </source>
</evidence>
<feature type="transmembrane region" description="Helical" evidence="9">
    <location>
        <begin position="398"/>
        <end position="420"/>
    </location>
</feature>
<dbReference type="PANTHER" id="PTHR32063:SF11">
    <property type="entry name" value="CATION OR DRUG EFFLUX SYSTEM PROTEIN"/>
    <property type="match status" value="1"/>
</dbReference>
<dbReference type="RefSeq" id="WP_145365496.1">
    <property type="nucleotide sequence ID" value="NZ_CP036268.1"/>
</dbReference>
<feature type="transmembrane region" description="Helical" evidence="9">
    <location>
        <begin position="877"/>
        <end position="898"/>
    </location>
</feature>
<dbReference type="InterPro" id="IPR027463">
    <property type="entry name" value="AcrB_DN_DC_subdom"/>
</dbReference>
<dbReference type="KEGG" id="svp:Pan189_37570"/>